<organism evidence="1 2">
    <name type="scientific">Rhizobium leguminosarum</name>
    <dbReference type="NCBI Taxonomy" id="384"/>
    <lineage>
        <taxon>Bacteria</taxon>
        <taxon>Pseudomonadati</taxon>
        <taxon>Pseudomonadota</taxon>
        <taxon>Alphaproteobacteria</taxon>
        <taxon>Hyphomicrobiales</taxon>
        <taxon>Rhizobiaceae</taxon>
        <taxon>Rhizobium/Agrobacterium group</taxon>
        <taxon>Rhizobium</taxon>
    </lineage>
</organism>
<sequence>MKQPHYLRDEFEPHEIVCYWIAAERLSTKWDVFFKLLLLSGLRTDTLIGSTQADVDEGGRTLNLGRRERPKALFEPYGEKGELALSTGMVELLGRLDRKEAPHLHIFSFVSGQDRSHLYRQTRMIRMLMRAVCAERFRGRTVQRWGLSKIRRTLRFWLMRRRGLEPNDLNVKALAAALGETWPTAQDLEAWQHEILKHVGGPCDQVR</sequence>
<dbReference type="RefSeq" id="WP_105006220.1">
    <property type="nucleotide sequence ID" value="NZ_CP025012.1"/>
</dbReference>
<protein>
    <recommendedName>
        <fullName evidence="3">Tyr recombinase domain-containing protein</fullName>
    </recommendedName>
</protein>
<accession>A0A2K9Z389</accession>
<dbReference type="EMBL" id="CP025012">
    <property type="protein sequence ID" value="AUW42693.1"/>
    <property type="molecule type" value="Genomic_DNA"/>
</dbReference>
<evidence type="ECO:0000313" key="1">
    <source>
        <dbReference type="EMBL" id="AUW42693.1"/>
    </source>
</evidence>
<proteinExistence type="predicted"/>
<evidence type="ECO:0000313" key="2">
    <source>
        <dbReference type="Proteomes" id="UP000238523"/>
    </source>
</evidence>
<gene>
    <name evidence="1" type="ORF">CUJ84_Chr002337</name>
</gene>
<name>A0A2K9Z389_RHILE</name>
<dbReference type="AlphaFoldDB" id="A0A2K9Z389"/>
<evidence type="ECO:0008006" key="3">
    <source>
        <dbReference type="Google" id="ProtNLM"/>
    </source>
</evidence>
<dbReference type="Proteomes" id="UP000238523">
    <property type="component" value="Chromosome"/>
</dbReference>
<reference evidence="1 2" key="1">
    <citation type="submission" date="2017-11" db="EMBL/GenBank/DDBJ databases">
        <title>Complete genome of Rhizobium leguminosarum Norway, an ineffective micro-symbiont.</title>
        <authorList>
            <person name="Hoffrichter A."/>
            <person name="Liang J."/>
            <person name="Brachmann A."/>
            <person name="Marin M."/>
        </authorList>
    </citation>
    <scope>NUCLEOTIDE SEQUENCE [LARGE SCALE GENOMIC DNA]</scope>
    <source>
        <strain evidence="1 2">Norway</strain>
    </source>
</reference>